<dbReference type="PROSITE" id="PS50994">
    <property type="entry name" value="INTEGRASE"/>
    <property type="match status" value="1"/>
</dbReference>
<dbReference type="SUPFAM" id="SSF53098">
    <property type="entry name" value="Ribonuclease H-like"/>
    <property type="match status" value="1"/>
</dbReference>
<sequence>MVTERALMSRLIPGSPVIWRERRWVLVDIPAIDRALIRDPVSGSVEIADVDEIKADLPPSANNHGLMTISDEEWSDAWNRFQAIRPLLDRGSRQRTNEEVEAVARALGKDRATVYRWIAKWEQSKTVSALLRSGRSDAGKSRLSDETEAIIRHEIDTFYLVRERPTVVELWERVALACRAKSLHVPNLSTIRRRVDRLPDRLSIAKRFSPKMARETFEPIRGAFPGADVPLAVYQIDHTPIDVSLVDDKYRQPIGRGYLTIVVDSCTRMLAGFCASLDPPGALATGLAMAHAILPKNRWLAEREIDASWPIHGIPAKVYADNAAEFRGTMLERACSEHGIIIENRPKGQPNYGGHVERLFRTFMKRTQSLPGSTFSNVEQRGEYDSDGRAVMTLSEYTRWFTIFVTKVYHHRPHSGIGRVPR</sequence>
<evidence type="ECO:0000313" key="2">
    <source>
        <dbReference type="EMBL" id="ANH74758.1"/>
    </source>
</evidence>
<dbReference type="InterPro" id="IPR009057">
    <property type="entry name" value="Homeodomain-like_sf"/>
</dbReference>
<dbReference type="Gene3D" id="1.10.10.60">
    <property type="entry name" value="Homeodomain-like"/>
    <property type="match status" value="1"/>
</dbReference>
<dbReference type="Gene3D" id="3.30.420.10">
    <property type="entry name" value="Ribonuclease H-like superfamily/Ribonuclease H"/>
    <property type="match status" value="1"/>
</dbReference>
<dbReference type="InterPro" id="IPR001584">
    <property type="entry name" value="Integrase_cat-core"/>
</dbReference>
<organism evidence="2 3">
    <name type="scientific">Ralstonia insidiosa</name>
    <dbReference type="NCBI Taxonomy" id="190721"/>
    <lineage>
        <taxon>Bacteria</taxon>
        <taxon>Pseudomonadati</taxon>
        <taxon>Pseudomonadota</taxon>
        <taxon>Betaproteobacteria</taxon>
        <taxon>Burkholderiales</taxon>
        <taxon>Burkholderiaceae</taxon>
        <taxon>Ralstonia</taxon>
    </lineage>
</organism>
<feature type="domain" description="Integrase catalytic" evidence="1">
    <location>
        <begin position="226"/>
        <end position="422"/>
    </location>
</feature>
<dbReference type="Pfam" id="PF13551">
    <property type="entry name" value="HTH_29"/>
    <property type="match status" value="1"/>
</dbReference>
<dbReference type="InterPro" id="IPR012337">
    <property type="entry name" value="RNaseH-like_sf"/>
</dbReference>
<reference evidence="2 3" key="1">
    <citation type="submission" date="2015-09" db="EMBL/GenBank/DDBJ databases">
        <authorList>
            <person name="Xu Y."/>
            <person name="Nagy A."/>
            <person name="Liu N.T."/>
            <person name="Nou X."/>
        </authorList>
    </citation>
    <scope>NUCLEOTIDE SEQUENCE [LARGE SCALE GENOMIC DNA]</scope>
    <source>
        <strain evidence="2 3">FC1138</strain>
    </source>
</reference>
<protein>
    <submittedName>
        <fullName evidence="2">Integrase core domain protein</fullName>
    </submittedName>
</protein>
<dbReference type="AlphaFoldDB" id="A0AAC9BIE0"/>
<dbReference type="Proteomes" id="UP000077927">
    <property type="component" value="Chromosome 1"/>
</dbReference>
<dbReference type="GO" id="GO:0015074">
    <property type="term" value="P:DNA integration"/>
    <property type="evidence" value="ECO:0007669"/>
    <property type="project" value="InterPro"/>
</dbReference>
<dbReference type="GO" id="GO:0003676">
    <property type="term" value="F:nucleic acid binding"/>
    <property type="evidence" value="ECO:0007669"/>
    <property type="project" value="InterPro"/>
</dbReference>
<dbReference type="KEGG" id="rin:ACS15_0280"/>
<dbReference type="EMBL" id="CP012605">
    <property type="protein sequence ID" value="ANH74758.1"/>
    <property type="molecule type" value="Genomic_DNA"/>
</dbReference>
<dbReference type="InterPro" id="IPR036397">
    <property type="entry name" value="RNaseH_sf"/>
</dbReference>
<dbReference type="SUPFAM" id="SSF46689">
    <property type="entry name" value="Homeodomain-like"/>
    <property type="match status" value="1"/>
</dbReference>
<name>A0AAC9BIE0_9RALS</name>
<gene>
    <name evidence="2" type="ORF">ACS15_0280</name>
</gene>
<evidence type="ECO:0000313" key="3">
    <source>
        <dbReference type="Proteomes" id="UP000077927"/>
    </source>
</evidence>
<accession>A0AAC9BIE0</accession>
<evidence type="ECO:0000259" key="1">
    <source>
        <dbReference type="PROSITE" id="PS50994"/>
    </source>
</evidence>
<proteinExistence type="predicted"/>